<proteinExistence type="predicted"/>
<protein>
    <submittedName>
        <fullName evidence="1">Uncharacterized protein</fullName>
    </submittedName>
</protein>
<reference evidence="1" key="1">
    <citation type="journal article" date="2014" name="Int. J. Syst. Evol. Microbiol.">
        <title>Complete genome sequence of Corynebacterium casei LMG S-19264T (=DSM 44701T), isolated from a smear-ripened cheese.</title>
        <authorList>
            <consortium name="US DOE Joint Genome Institute (JGI-PGF)"/>
            <person name="Walter F."/>
            <person name="Albersmeier A."/>
            <person name="Kalinowski J."/>
            <person name="Ruckert C."/>
        </authorList>
    </citation>
    <scope>NUCLEOTIDE SEQUENCE</scope>
    <source>
        <strain evidence="1">KCTC 12344</strain>
    </source>
</reference>
<dbReference type="EMBL" id="CP038026">
    <property type="protein sequence ID" value="QBQ38635.1"/>
    <property type="molecule type" value="Genomic_DNA"/>
</dbReference>
<dbReference type="Proteomes" id="UP000294359">
    <property type="component" value="Chromosome"/>
</dbReference>
<dbReference type="AlphaFoldDB" id="A0A4P7BLM4"/>
<dbReference type="EMBL" id="BMWW01000002">
    <property type="protein sequence ID" value="GGY83818.1"/>
    <property type="molecule type" value="Genomic_DNA"/>
</dbReference>
<evidence type="ECO:0000313" key="4">
    <source>
        <dbReference type="Proteomes" id="UP000619512"/>
    </source>
</evidence>
<gene>
    <name evidence="2" type="ORF">E1742_22525</name>
    <name evidence="1" type="ORF">GCM10007388_16080</name>
</gene>
<sequence length="197" mass="22104">MNAYQNFLNFFSMHNKERLDGLTVAYFDAMTQDEKARAYEYLLARIKTGGVEEDVNGLFLVDPKLAYQDVANLLKSNQLGREAIIVGAGRLYTDSQDQNLINIFVSAMSSREKRLRELGARYVPAIPEPEVVGSLQGMIRTETDRRLLIQAATKLLQCCNVTRHTVGTNRYIDLFDGLLSDDTAVKEHSIASLHSSV</sequence>
<evidence type="ECO:0000313" key="2">
    <source>
        <dbReference type="EMBL" id="QBQ38635.1"/>
    </source>
</evidence>
<reference evidence="2 3" key="2">
    <citation type="submission" date="2019-03" db="EMBL/GenBank/DDBJ databases">
        <title>Draft Genome Sequences of Six Type Strains of the Genus Massilia.</title>
        <authorList>
            <person name="Miess H."/>
            <person name="Frediansyhah A."/>
            <person name="Gross H."/>
        </authorList>
    </citation>
    <scope>NUCLEOTIDE SEQUENCE [LARGE SCALE GENOMIC DNA]</scope>
    <source>
        <strain evidence="2 3">DSM 17505</strain>
    </source>
</reference>
<dbReference type="OrthoDB" id="8755540at2"/>
<evidence type="ECO:0000313" key="3">
    <source>
        <dbReference type="Proteomes" id="UP000294359"/>
    </source>
</evidence>
<organism evidence="1 4">
    <name type="scientific">Pseudoduganella plicata</name>
    <dbReference type="NCBI Taxonomy" id="321984"/>
    <lineage>
        <taxon>Bacteria</taxon>
        <taxon>Pseudomonadati</taxon>
        <taxon>Pseudomonadota</taxon>
        <taxon>Betaproteobacteria</taxon>
        <taxon>Burkholderiales</taxon>
        <taxon>Oxalobacteraceae</taxon>
        <taxon>Telluria group</taxon>
        <taxon>Pseudoduganella</taxon>
    </lineage>
</organism>
<dbReference type="Proteomes" id="UP000619512">
    <property type="component" value="Unassembled WGS sequence"/>
</dbReference>
<evidence type="ECO:0000313" key="1">
    <source>
        <dbReference type="EMBL" id="GGY83818.1"/>
    </source>
</evidence>
<accession>A0A4P7BLM4</accession>
<reference evidence="1" key="3">
    <citation type="submission" date="2022-12" db="EMBL/GenBank/DDBJ databases">
        <authorList>
            <person name="Sun Q."/>
            <person name="Kim S."/>
        </authorList>
    </citation>
    <scope>NUCLEOTIDE SEQUENCE</scope>
    <source>
        <strain evidence="1">KCTC 12344</strain>
    </source>
</reference>
<name>A0A4P7BLM4_9BURK</name>
<dbReference type="RefSeq" id="WP_134387334.1">
    <property type="nucleotide sequence ID" value="NZ_BMWW01000002.1"/>
</dbReference>
<keyword evidence="3" id="KW-1185">Reference proteome</keyword>